<dbReference type="GeneID" id="302580924"/>
<dbReference type="EMBL" id="CP162670">
    <property type="protein sequence ID" value="XDL25500.1"/>
    <property type="molecule type" value="Genomic_DNA"/>
</dbReference>
<reference evidence="2" key="1">
    <citation type="submission" date="2024-07" db="EMBL/GenBank/DDBJ databases">
        <authorList>
            <person name="Pedron J."/>
        </authorList>
    </citation>
    <scope>NUCLEOTIDE SEQUENCE</scope>
    <source>
        <strain evidence="2">A003-S1-M15</strain>
    </source>
</reference>
<evidence type="ECO:0008006" key="3">
    <source>
        <dbReference type="Google" id="ProtNLM"/>
    </source>
</evidence>
<evidence type="ECO:0000313" key="2">
    <source>
        <dbReference type="EMBL" id="XDL25500.1"/>
    </source>
</evidence>
<dbReference type="AlphaFoldDB" id="A0AB39IWG1"/>
<keyword evidence="1" id="KW-1133">Transmembrane helix</keyword>
<accession>A0AB39IWG1</accession>
<feature type="transmembrane region" description="Helical" evidence="1">
    <location>
        <begin position="6"/>
        <end position="28"/>
    </location>
</feature>
<organism evidence="2">
    <name type="scientific">Dickeya oryzae</name>
    <dbReference type="NCBI Taxonomy" id="1240404"/>
    <lineage>
        <taxon>Bacteria</taxon>
        <taxon>Pseudomonadati</taxon>
        <taxon>Pseudomonadota</taxon>
        <taxon>Gammaproteobacteria</taxon>
        <taxon>Enterobacterales</taxon>
        <taxon>Pectobacteriaceae</taxon>
        <taxon>Dickeya</taxon>
    </lineage>
</organism>
<keyword evidence="1" id="KW-0812">Transmembrane</keyword>
<keyword evidence="1" id="KW-0472">Membrane</keyword>
<protein>
    <recommendedName>
        <fullName evidence="3">SMODS-associating 2TM beta-strand rich effector domain-containing protein</fullName>
    </recommendedName>
</protein>
<name>A0AB39IWG1_9GAMM</name>
<dbReference type="RefSeq" id="WP_226093596.1">
    <property type="nucleotide sequence ID" value="NZ_CP162670.1"/>
</dbReference>
<proteinExistence type="predicted"/>
<gene>
    <name evidence="2" type="ORF">LF929_004585</name>
</gene>
<evidence type="ECO:0000256" key="1">
    <source>
        <dbReference type="SAM" id="Phobius"/>
    </source>
</evidence>
<sequence length="155" mass="17243">MDIMSLFVGILGSIIAAAVITLITKWVWPNLSDRCLYRGIRVEGAWDVIEERNGDSVTVGRLNLKQQGCRLNGTSTRTKTRDGKESDRKFNYHGSISGNQITLIFEDARGIGFDTGTYVFTVYNDGNTMVGMSTFHGKAENKIISEQRKSIKTIS</sequence>